<dbReference type="InterPro" id="IPR001279">
    <property type="entry name" value="Metallo-B-lactamas"/>
</dbReference>
<dbReference type="PANTHER" id="PTHR46018">
    <property type="entry name" value="ZINC PHOSPHODIESTERASE ELAC PROTEIN 1"/>
    <property type="match status" value="1"/>
</dbReference>
<dbReference type="Gene3D" id="3.60.15.10">
    <property type="entry name" value="Ribonuclease Z/Hydroxyacylglutathione hydrolase-like"/>
    <property type="match status" value="1"/>
</dbReference>
<organism evidence="2 3">
    <name type="scientific">Streptomyces siamensis</name>
    <dbReference type="NCBI Taxonomy" id="1274986"/>
    <lineage>
        <taxon>Bacteria</taxon>
        <taxon>Bacillati</taxon>
        <taxon>Actinomycetota</taxon>
        <taxon>Actinomycetes</taxon>
        <taxon>Kitasatosporales</taxon>
        <taxon>Streptomycetaceae</taxon>
        <taxon>Streptomyces</taxon>
    </lineage>
</organism>
<comment type="caution">
    <text evidence="2">The sequence shown here is derived from an EMBL/GenBank/DDBJ whole genome shotgun (WGS) entry which is preliminary data.</text>
</comment>
<dbReference type="PANTHER" id="PTHR46018:SF4">
    <property type="entry name" value="METALLO-HYDROLASE YHFI-RELATED"/>
    <property type="match status" value="1"/>
</dbReference>
<accession>A0ABP9J408</accession>
<dbReference type="CDD" id="cd07716">
    <property type="entry name" value="RNaseZ_short-form-like_MBL-fold"/>
    <property type="match status" value="1"/>
</dbReference>
<evidence type="ECO:0000313" key="2">
    <source>
        <dbReference type="EMBL" id="GAA5019843.1"/>
    </source>
</evidence>
<feature type="domain" description="Metallo-beta-lactamase" evidence="1">
    <location>
        <begin position="47"/>
        <end position="232"/>
    </location>
</feature>
<evidence type="ECO:0000313" key="3">
    <source>
        <dbReference type="Proteomes" id="UP001501759"/>
    </source>
</evidence>
<dbReference type="SUPFAM" id="SSF56281">
    <property type="entry name" value="Metallo-hydrolase/oxidoreductase"/>
    <property type="match status" value="1"/>
</dbReference>
<reference evidence="3" key="1">
    <citation type="journal article" date="2019" name="Int. J. Syst. Evol. Microbiol.">
        <title>The Global Catalogue of Microorganisms (GCM) 10K type strain sequencing project: providing services to taxonomists for standard genome sequencing and annotation.</title>
        <authorList>
            <consortium name="The Broad Institute Genomics Platform"/>
            <consortium name="The Broad Institute Genome Sequencing Center for Infectious Disease"/>
            <person name="Wu L."/>
            <person name="Ma J."/>
        </authorList>
    </citation>
    <scope>NUCLEOTIDE SEQUENCE [LARGE SCALE GENOMIC DNA]</scope>
    <source>
        <strain evidence="3">JCM 18409</strain>
    </source>
</reference>
<evidence type="ECO:0000259" key="1">
    <source>
        <dbReference type="Pfam" id="PF12706"/>
    </source>
</evidence>
<sequence>MRGPRDAARAYAPRMAIALTVLGTASPHPQPGRPCSGHLLRGGGAEVWVDAGPGTFAALQRHTDPTRLDAIWVSHLHADHYADLTAALYGFAYGGLTLPAPLPVYGPPELARRLAGFFGQPDPGFMAEVFDFRPLYDGHEERVGELVLRTRAVVHDVEAYGLRAECGGSVLAYSGDSGPCPALDELASGADLFLCEADIDRHGECERPVHLTPEDAGAVARRAGVGELLVTHVGPTLTPQTATARAADAFGGRTATAREGGTRAF</sequence>
<dbReference type="Proteomes" id="UP001501759">
    <property type="component" value="Unassembled WGS sequence"/>
</dbReference>
<proteinExistence type="predicted"/>
<dbReference type="Pfam" id="PF12706">
    <property type="entry name" value="Lactamase_B_2"/>
    <property type="match status" value="1"/>
</dbReference>
<dbReference type="InterPro" id="IPR036866">
    <property type="entry name" value="RibonucZ/Hydroxyglut_hydro"/>
</dbReference>
<gene>
    <name evidence="2" type="ORF">GCM10023335_48930</name>
</gene>
<protein>
    <submittedName>
        <fullName evidence="2">MBL fold metallo-hydrolase</fullName>
    </submittedName>
</protein>
<name>A0ABP9J408_9ACTN</name>
<dbReference type="EMBL" id="BAABKB010000019">
    <property type="protein sequence ID" value="GAA5019843.1"/>
    <property type="molecule type" value="Genomic_DNA"/>
</dbReference>
<keyword evidence="3" id="KW-1185">Reference proteome</keyword>